<evidence type="ECO:0000256" key="1">
    <source>
        <dbReference type="ARBA" id="ARBA00022723"/>
    </source>
</evidence>
<evidence type="ECO:0000256" key="6">
    <source>
        <dbReference type="ARBA" id="ARBA00052558"/>
    </source>
</evidence>
<evidence type="ECO:0000256" key="8">
    <source>
        <dbReference type="ARBA" id="ARBA00066766"/>
    </source>
</evidence>
<dbReference type="EC" id="3.2.2.20" evidence="8"/>
<dbReference type="PANTHER" id="PTHR30037:SF4">
    <property type="entry name" value="DNA-3-METHYLADENINE GLYCOSYLASE I"/>
    <property type="match status" value="1"/>
</dbReference>
<evidence type="ECO:0000256" key="9">
    <source>
        <dbReference type="PIRSR" id="PIRSR604597-1"/>
    </source>
</evidence>
<comment type="function">
    <text evidence="7">Hydrolysis of the deoxyribose N-glycosidic bond to excise 3-methyladenine from the damaged DNA polymer formed by alkylation lesions.</text>
</comment>
<dbReference type="PANTHER" id="PTHR30037">
    <property type="entry name" value="DNA-3-METHYLADENINE GLYCOSYLASE 1"/>
    <property type="match status" value="1"/>
</dbReference>
<gene>
    <name evidence="10" type="ORF">SAMN02583745_00048</name>
</gene>
<feature type="binding site" evidence="9">
    <location>
        <position position="34"/>
    </location>
    <ligand>
        <name>Zn(2+)</name>
        <dbReference type="ChEBI" id="CHEBI:29105"/>
    </ligand>
</feature>
<dbReference type="EMBL" id="FOHV01000001">
    <property type="protein sequence ID" value="SES63704.1"/>
    <property type="molecule type" value="Genomic_DNA"/>
</dbReference>
<sequence length="200" mass="23126">MIYENSSIDPVDKLDNSPKRCNWVTESQLYIDYHDHEWGVPCYDRLQLFAMLCLEGQQAGLSWYTVLKKREHYYTCFEQFIPEKVALFSEKNICELLSDPGLIRNRLKLNAIVKNAKALLLMEQNGENFVEFIWGFVNSEPKLNRVNSMADIPTVTDEAILMSKELKKRGFTFVGPTICYAFMQACGLVNDHLTDCIARH</sequence>
<dbReference type="FunFam" id="1.10.340.30:FF:000009">
    <property type="entry name" value="DNA-3-methyladenine glycosylase I"/>
    <property type="match status" value="1"/>
</dbReference>
<dbReference type="InterPro" id="IPR004597">
    <property type="entry name" value="Tag"/>
</dbReference>
<keyword evidence="2" id="KW-0227">DNA damage</keyword>
<dbReference type="Gene3D" id="1.10.340.30">
    <property type="entry name" value="Hypothetical protein, domain 2"/>
    <property type="match status" value="1"/>
</dbReference>
<dbReference type="AlphaFoldDB" id="A0A1H9Y4T8"/>
<dbReference type="InterPro" id="IPR052891">
    <property type="entry name" value="DNA-3mA_glycosylase"/>
</dbReference>
<keyword evidence="3" id="KW-0378">Hydrolase</keyword>
<dbReference type="STRING" id="1123402.SAMN02583745_00048"/>
<dbReference type="InterPro" id="IPR005019">
    <property type="entry name" value="Adenine_glyco"/>
</dbReference>
<keyword evidence="1 9" id="KW-0479">Metal-binding</keyword>
<dbReference type="GO" id="GO:0046872">
    <property type="term" value="F:metal ion binding"/>
    <property type="evidence" value="ECO:0007669"/>
    <property type="project" value="UniProtKB-KW"/>
</dbReference>
<evidence type="ECO:0000313" key="10">
    <source>
        <dbReference type="EMBL" id="SES63704.1"/>
    </source>
</evidence>
<name>A0A1H9Y4T8_9GAMM</name>
<dbReference type="OrthoDB" id="9807664at2"/>
<comment type="catalytic activity">
    <reaction evidence="6">
        <text>Hydrolysis of alkylated DNA, releasing 3-methyladenine.</text>
        <dbReference type="EC" id="3.2.2.20"/>
    </reaction>
</comment>
<accession>A0A1H9Y4T8</accession>
<dbReference type="Proteomes" id="UP000242642">
    <property type="component" value="Unassembled WGS sequence"/>
</dbReference>
<keyword evidence="4 9" id="KW-0862">Zinc</keyword>
<keyword evidence="11" id="KW-1185">Reference proteome</keyword>
<dbReference type="NCBIfam" id="TIGR00624">
    <property type="entry name" value="tag"/>
    <property type="match status" value="1"/>
</dbReference>
<organism evidence="10 11">
    <name type="scientific">Thorsellia anophelis DSM 18579</name>
    <dbReference type="NCBI Taxonomy" id="1123402"/>
    <lineage>
        <taxon>Bacteria</taxon>
        <taxon>Pseudomonadati</taxon>
        <taxon>Pseudomonadota</taxon>
        <taxon>Gammaproteobacteria</taxon>
        <taxon>Enterobacterales</taxon>
        <taxon>Thorselliaceae</taxon>
        <taxon>Thorsellia</taxon>
    </lineage>
</organism>
<reference evidence="11" key="1">
    <citation type="submission" date="2016-10" db="EMBL/GenBank/DDBJ databases">
        <authorList>
            <person name="Varghese N."/>
            <person name="Submissions S."/>
        </authorList>
    </citation>
    <scope>NUCLEOTIDE SEQUENCE [LARGE SCALE GENOMIC DNA]</scope>
    <source>
        <strain evidence="11">DSM 18579</strain>
    </source>
</reference>
<evidence type="ECO:0000256" key="3">
    <source>
        <dbReference type="ARBA" id="ARBA00022801"/>
    </source>
</evidence>
<protein>
    <recommendedName>
        <fullName evidence="8">DNA-3-methyladenine glycosylase I</fullName>
        <ecNumber evidence="8">3.2.2.20</ecNumber>
    </recommendedName>
</protein>
<proteinExistence type="predicted"/>
<evidence type="ECO:0000256" key="4">
    <source>
        <dbReference type="ARBA" id="ARBA00022833"/>
    </source>
</evidence>
<evidence type="ECO:0000313" key="11">
    <source>
        <dbReference type="Proteomes" id="UP000242642"/>
    </source>
</evidence>
<keyword evidence="5" id="KW-0234">DNA repair</keyword>
<evidence type="ECO:0000256" key="7">
    <source>
        <dbReference type="ARBA" id="ARBA00057608"/>
    </source>
</evidence>
<feature type="binding site" evidence="9">
    <location>
        <position position="192"/>
    </location>
    <ligand>
        <name>Zn(2+)</name>
        <dbReference type="ChEBI" id="CHEBI:29105"/>
    </ligand>
</feature>
<evidence type="ECO:0000256" key="2">
    <source>
        <dbReference type="ARBA" id="ARBA00022763"/>
    </source>
</evidence>
<dbReference type="RefSeq" id="WP_093316468.1">
    <property type="nucleotide sequence ID" value="NZ_FOHV01000001.1"/>
</dbReference>
<dbReference type="GO" id="GO:0008725">
    <property type="term" value="F:DNA-3-methyladenine glycosylase activity"/>
    <property type="evidence" value="ECO:0007669"/>
    <property type="project" value="UniProtKB-EC"/>
</dbReference>
<dbReference type="Pfam" id="PF03352">
    <property type="entry name" value="Adenine_glyco"/>
    <property type="match status" value="1"/>
</dbReference>
<dbReference type="SUPFAM" id="SSF48150">
    <property type="entry name" value="DNA-glycosylase"/>
    <property type="match status" value="1"/>
</dbReference>
<dbReference type="GO" id="GO:0006284">
    <property type="term" value="P:base-excision repair"/>
    <property type="evidence" value="ECO:0007669"/>
    <property type="project" value="InterPro"/>
</dbReference>
<feature type="binding site" evidence="9">
    <location>
        <position position="21"/>
    </location>
    <ligand>
        <name>Zn(2+)</name>
        <dbReference type="ChEBI" id="CHEBI:29105"/>
    </ligand>
</feature>
<evidence type="ECO:0000256" key="5">
    <source>
        <dbReference type="ARBA" id="ARBA00023204"/>
    </source>
</evidence>
<dbReference type="InterPro" id="IPR011257">
    <property type="entry name" value="DNA_glycosylase"/>
</dbReference>
<feature type="binding site" evidence="9">
    <location>
        <position position="196"/>
    </location>
    <ligand>
        <name>Zn(2+)</name>
        <dbReference type="ChEBI" id="CHEBI:29105"/>
    </ligand>
</feature>